<feature type="compositionally biased region" description="Acidic residues" evidence="1">
    <location>
        <begin position="207"/>
        <end position="219"/>
    </location>
</feature>
<feature type="region of interest" description="Disordered" evidence="1">
    <location>
        <begin position="80"/>
        <end position="154"/>
    </location>
</feature>
<feature type="region of interest" description="Disordered" evidence="1">
    <location>
        <begin position="1"/>
        <end position="20"/>
    </location>
</feature>
<comment type="caution">
    <text evidence="2">The sequence shown here is derived from an EMBL/GenBank/DDBJ whole genome shotgun (WGS) entry which is preliminary data.</text>
</comment>
<dbReference type="Proteomes" id="UP000429607">
    <property type="component" value="Unassembled WGS sequence"/>
</dbReference>
<sequence length="242" mass="26987">MAGNIARLQQDVSDLKTRETRRCSRCECSGHRSIQRLASPSVFTYQSGVLVDPATTKEEFQDQTSRKPSFVASAVALKKRLSHRSSDNKTPRAILRKNRSKPQDDSSDQSTAVTRVVPTPRTEVTVMSKPDEVSTPSQADRYPTSLSGRSKAARNPTLSDILWKRSNTSGDLLKHTDEERQAARLRHQIRTRRSLPSESGAEQVPGDGDDEAENDVPDDADYHEHAPRTASWLPRSAFISDF</sequence>
<gene>
    <name evidence="2" type="ORF">PR001_g31707</name>
    <name evidence="3" type="ORF">PR002_g30578</name>
    <name evidence="4" type="ORF">PR003_g14392</name>
</gene>
<evidence type="ECO:0000313" key="5">
    <source>
        <dbReference type="Proteomes" id="UP000429607"/>
    </source>
</evidence>
<dbReference type="EMBL" id="QXFV01008537">
    <property type="protein sequence ID" value="KAE8956521.1"/>
    <property type="molecule type" value="Genomic_DNA"/>
</dbReference>
<keyword evidence="6" id="KW-1185">Reference proteome</keyword>
<protein>
    <submittedName>
        <fullName evidence="2">Uncharacterized protein</fullName>
    </submittedName>
</protein>
<dbReference type="EMBL" id="QXFU01007071">
    <property type="protein sequence ID" value="KAE8959324.1"/>
    <property type="molecule type" value="Genomic_DNA"/>
</dbReference>
<reference evidence="5 7" key="1">
    <citation type="submission" date="2018-09" db="EMBL/GenBank/DDBJ databases">
        <title>Genomic investigation of the strawberry pathogen Phytophthora fragariae indicates pathogenicity is determined by transcriptional variation in three key races.</title>
        <authorList>
            <person name="Adams T.M."/>
            <person name="Armitage A.D."/>
            <person name="Sobczyk M.K."/>
            <person name="Bates H.J."/>
            <person name="Dunwell J.M."/>
            <person name="Nellist C.F."/>
            <person name="Harrison R.J."/>
        </authorList>
    </citation>
    <scope>NUCLEOTIDE SEQUENCE [LARGE SCALE GENOMIC DNA]</scope>
    <source>
        <strain evidence="2 5">SCRP249</strain>
        <strain evidence="3 7">SCRP324</strain>
        <strain evidence="4 6">SCRP333</strain>
    </source>
</reference>
<proteinExistence type="predicted"/>
<evidence type="ECO:0000313" key="4">
    <source>
        <dbReference type="EMBL" id="KAE9332688.1"/>
    </source>
</evidence>
<evidence type="ECO:0000313" key="3">
    <source>
        <dbReference type="EMBL" id="KAE8959324.1"/>
    </source>
</evidence>
<dbReference type="Proteomes" id="UP000435112">
    <property type="component" value="Unassembled WGS sequence"/>
</dbReference>
<feature type="compositionally biased region" description="Polar residues" evidence="1">
    <location>
        <begin position="134"/>
        <end position="148"/>
    </location>
</feature>
<dbReference type="Proteomes" id="UP000434957">
    <property type="component" value="Unassembled WGS sequence"/>
</dbReference>
<organism evidence="2 5">
    <name type="scientific">Phytophthora rubi</name>
    <dbReference type="NCBI Taxonomy" id="129364"/>
    <lineage>
        <taxon>Eukaryota</taxon>
        <taxon>Sar</taxon>
        <taxon>Stramenopiles</taxon>
        <taxon>Oomycota</taxon>
        <taxon>Peronosporomycetes</taxon>
        <taxon>Peronosporales</taxon>
        <taxon>Peronosporaceae</taxon>
        <taxon>Phytophthora</taxon>
    </lineage>
</organism>
<name>A0A6A3GI13_9STRA</name>
<evidence type="ECO:0000256" key="1">
    <source>
        <dbReference type="SAM" id="MobiDB-lite"/>
    </source>
</evidence>
<accession>A0A6A3GI13</accession>
<evidence type="ECO:0000313" key="2">
    <source>
        <dbReference type="EMBL" id="KAE8956521.1"/>
    </source>
</evidence>
<feature type="region of interest" description="Disordered" evidence="1">
    <location>
        <begin position="185"/>
        <end position="242"/>
    </location>
</feature>
<feature type="compositionally biased region" description="Low complexity" evidence="1">
    <location>
        <begin position="111"/>
        <end position="126"/>
    </location>
</feature>
<dbReference type="AlphaFoldDB" id="A0A6A3GI13"/>
<dbReference type="EMBL" id="QXFT01000951">
    <property type="protein sequence ID" value="KAE9332688.1"/>
    <property type="molecule type" value="Genomic_DNA"/>
</dbReference>
<dbReference type="OrthoDB" id="10588090at2759"/>
<evidence type="ECO:0000313" key="6">
    <source>
        <dbReference type="Proteomes" id="UP000434957"/>
    </source>
</evidence>
<evidence type="ECO:0000313" key="7">
    <source>
        <dbReference type="Proteomes" id="UP000435112"/>
    </source>
</evidence>